<dbReference type="Proteomes" id="UP001358586">
    <property type="component" value="Chromosome 13"/>
</dbReference>
<dbReference type="EMBL" id="JARKNE010000013">
    <property type="protein sequence ID" value="KAK5771055.1"/>
    <property type="molecule type" value="Genomic_DNA"/>
</dbReference>
<dbReference type="Gene3D" id="2.40.70.10">
    <property type="entry name" value="Acid Proteases"/>
    <property type="match status" value="1"/>
</dbReference>
<dbReference type="CDD" id="cd00303">
    <property type="entry name" value="retropepsin_like"/>
    <property type="match status" value="1"/>
</dbReference>
<feature type="compositionally biased region" description="Polar residues" evidence="1">
    <location>
        <begin position="10"/>
        <end position="19"/>
    </location>
</feature>
<evidence type="ECO:0000313" key="2">
    <source>
        <dbReference type="EMBL" id="KAK5771055.1"/>
    </source>
</evidence>
<organism evidence="2 3">
    <name type="scientific">Gossypium arboreum</name>
    <name type="common">Tree cotton</name>
    <name type="synonym">Gossypium nanking</name>
    <dbReference type="NCBI Taxonomy" id="29729"/>
    <lineage>
        <taxon>Eukaryota</taxon>
        <taxon>Viridiplantae</taxon>
        <taxon>Streptophyta</taxon>
        <taxon>Embryophyta</taxon>
        <taxon>Tracheophyta</taxon>
        <taxon>Spermatophyta</taxon>
        <taxon>Magnoliopsida</taxon>
        <taxon>eudicotyledons</taxon>
        <taxon>Gunneridae</taxon>
        <taxon>Pentapetalae</taxon>
        <taxon>rosids</taxon>
        <taxon>malvids</taxon>
        <taxon>Malvales</taxon>
        <taxon>Malvaceae</taxon>
        <taxon>Malvoideae</taxon>
        <taxon>Gossypium</taxon>
    </lineage>
</organism>
<dbReference type="PANTHER" id="PTHR33067:SF35">
    <property type="entry name" value="ASPARTIC PEPTIDASE DDI1-TYPE DOMAIN-CONTAINING PROTEIN"/>
    <property type="match status" value="1"/>
</dbReference>
<protein>
    <submittedName>
        <fullName evidence="2">Uncharacterized protein</fullName>
    </submittedName>
</protein>
<accession>A0ABR0MCR3</accession>
<sequence>MNKGREEVNNNDPKQVSTNHKPRVSYPKVMTKDRIEEQFGKFVKLLKKLHINLPFIEVLSQMPNSAKFLRELLINKRKLDATSHVELNIVCSAILKNELPNKLKDPGSFVIPCLIGSLSVNNALVDLGASINVMPYKMFKRLGLGKPKQTRMSIQLVDKIVRFPKGIIEDDLVKIDKFIYPVDFVILDMDEDNEVPLIFRRPFLATGRTIINVGIEELTIRVGDDAVTLPARDSIKTSKTQDNVMKLIDDKTNIQLFLQEPTRTKTTEAVHYYQVENKNVHEK</sequence>
<name>A0ABR0MCR3_GOSAR</name>
<gene>
    <name evidence="2" type="ORF">PVK06_047229</name>
</gene>
<evidence type="ECO:0000256" key="1">
    <source>
        <dbReference type="SAM" id="MobiDB-lite"/>
    </source>
</evidence>
<dbReference type="InterPro" id="IPR021109">
    <property type="entry name" value="Peptidase_aspartic_dom_sf"/>
</dbReference>
<keyword evidence="3" id="KW-1185">Reference proteome</keyword>
<feature type="region of interest" description="Disordered" evidence="1">
    <location>
        <begin position="1"/>
        <end position="23"/>
    </location>
</feature>
<reference evidence="2 3" key="1">
    <citation type="submission" date="2023-03" db="EMBL/GenBank/DDBJ databases">
        <title>WGS of Gossypium arboreum.</title>
        <authorList>
            <person name="Yu D."/>
        </authorList>
    </citation>
    <scope>NUCLEOTIDE SEQUENCE [LARGE SCALE GENOMIC DNA]</scope>
    <source>
        <tissue evidence="2">Leaf</tissue>
    </source>
</reference>
<comment type="caution">
    <text evidence="2">The sequence shown here is derived from an EMBL/GenBank/DDBJ whole genome shotgun (WGS) entry which is preliminary data.</text>
</comment>
<dbReference type="PANTHER" id="PTHR33067">
    <property type="entry name" value="RNA-DIRECTED DNA POLYMERASE-RELATED"/>
    <property type="match status" value="1"/>
</dbReference>
<evidence type="ECO:0000313" key="3">
    <source>
        <dbReference type="Proteomes" id="UP001358586"/>
    </source>
</evidence>
<proteinExistence type="predicted"/>